<dbReference type="SUPFAM" id="SSF49265">
    <property type="entry name" value="Fibronectin type III"/>
    <property type="match status" value="1"/>
</dbReference>
<organism evidence="2 3">
    <name type="scientific">Methanoculleus frigidifontis</name>
    <dbReference type="NCBI Taxonomy" id="2584085"/>
    <lineage>
        <taxon>Archaea</taxon>
        <taxon>Methanobacteriati</taxon>
        <taxon>Methanobacteriota</taxon>
        <taxon>Stenosarchaea group</taxon>
        <taxon>Methanomicrobia</taxon>
        <taxon>Methanomicrobiales</taxon>
        <taxon>Methanomicrobiaceae</taxon>
        <taxon>Methanoculleus</taxon>
    </lineage>
</organism>
<name>A0ABT8M911_9EURY</name>
<dbReference type="RefSeq" id="WP_301663521.1">
    <property type="nucleotide sequence ID" value="NZ_VCYH01000003.1"/>
</dbReference>
<comment type="caution">
    <text evidence="2">The sequence shown here is derived from an EMBL/GenBank/DDBJ whole genome shotgun (WGS) entry which is preliminary data.</text>
</comment>
<keyword evidence="3" id="KW-1185">Reference proteome</keyword>
<dbReference type="EMBL" id="VCYH01000003">
    <property type="protein sequence ID" value="MDN7024418.1"/>
    <property type="molecule type" value="Genomic_DNA"/>
</dbReference>
<gene>
    <name evidence="2" type="ORF">FGU65_05870</name>
</gene>
<sequence length="276" mass="29049">MTTRTHSTARGAAAHTYRRFFIALLSAGILILGMTVPALAQAPTAITVPLLPEEQNDLSEPDASSIVEPPFPPTSPAPPSGAAVAPGDTTLRWAARDAGQYPLRYDVGIAADAPPQEATAQNLTEPAYDPGDLEAGTYYWQVYTTDGDMYYIPGDVWNFTVQENGSGISGDSPGPGSIIEPPFPPGSPAPADGAVGVPPDATLTWSSSNSGQYPLLYDIYLGTSPDSLTPVLNGTSETAYQPEALQPGTTYSWQVVATDGDMYYVSGPVWQFTTDG</sequence>
<evidence type="ECO:0000313" key="2">
    <source>
        <dbReference type="EMBL" id="MDN7024418.1"/>
    </source>
</evidence>
<dbReference type="Gene3D" id="2.60.40.10">
    <property type="entry name" value="Immunoglobulins"/>
    <property type="match status" value="2"/>
</dbReference>
<dbReference type="InterPro" id="IPR013783">
    <property type="entry name" value="Ig-like_fold"/>
</dbReference>
<dbReference type="Proteomes" id="UP001168338">
    <property type="component" value="Unassembled WGS sequence"/>
</dbReference>
<evidence type="ECO:0000313" key="3">
    <source>
        <dbReference type="Proteomes" id="UP001168338"/>
    </source>
</evidence>
<feature type="region of interest" description="Disordered" evidence="1">
    <location>
        <begin position="55"/>
        <end position="84"/>
    </location>
</feature>
<feature type="region of interest" description="Disordered" evidence="1">
    <location>
        <begin position="166"/>
        <end position="196"/>
    </location>
</feature>
<reference evidence="2" key="1">
    <citation type="submission" date="2019-05" db="EMBL/GenBank/DDBJ databases">
        <title>Methanoculleus sp. FWC-SCC1, a methanogenic archaeon isolated from deep marine cold seep.</title>
        <authorList>
            <person name="Chen Y.-W."/>
            <person name="Chen S.-C."/>
            <person name="Teng N.-H."/>
            <person name="Lai M.-C."/>
        </authorList>
    </citation>
    <scope>NUCLEOTIDE SEQUENCE</scope>
    <source>
        <strain evidence="2">FWC-SCC1</strain>
    </source>
</reference>
<feature type="compositionally biased region" description="Low complexity" evidence="1">
    <location>
        <begin position="166"/>
        <end position="180"/>
    </location>
</feature>
<proteinExistence type="predicted"/>
<protein>
    <submittedName>
        <fullName evidence="2">Fibronectin type III domain-containing protein</fullName>
    </submittedName>
</protein>
<dbReference type="InterPro" id="IPR036116">
    <property type="entry name" value="FN3_sf"/>
</dbReference>
<evidence type="ECO:0000256" key="1">
    <source>
        <dbReference type="SAM" id="MobiDB-lite"/>
    </source>
</evidence>
<feature type="compositionally biased region" description="Pro residues" evidence="1">
    <location>
        <begin position="69"/>
        <end position="79"/>
    </location>
</feature>
<accession>A0ABT8M911</accession>